<dbReference type="Gene3D" id="3.30.565.10">
    <property type="entry name" value="Histidine kinase-like ATPase, C-terminal domain"/>
    <property type="match status" value="1"/>
</dbReference>
<dbReference type="InterPro" id="IPR036890">
    <property type="entry name" value="HATPase_C_sf"/>
</dbReference>
<keyword evidence="3" id="KW-0677">Repeat</keyword>
<dbReference type="PANTHER" id="PTHR46630">
    <property type="entry name" value="TETRATRICOPEPTIDE REPEAT PROTEIN 29"/>
    <property type="match status" value="1"/>
</dbReference>
<dbReference type="PROSITE" id="PS50005">
    <property type="entry name" value="TPR"/>
    <property type="match status" value="5"/>
</dbReference>
<dbReference type="InterPro" id="IPR006597">
    <property type="entry name" value="Sel1-like"/>
</dbReference>
<evidence type="ECO:0000256" key="1">
    <source>
        <dbReference type="ARBA" id="ARBA00004496"/>
    </source>
</evidence>
<dbReference type="GO" id="GO:0005737">
    <property type="term" value="C:cytoplasm"/>
    <property type="evidence" value="ECO:0007669"/>
    <property type="project" value="UniProtKB-SubCell"/>
</dbReference>
<dbReference type="SUPFAM" id="SSF55874">
    <property type="entry name" value="ATPase domain of HSP90 chaperone/DNA topoisomerase II/histidine kinase"/>
    <property type="match status" value="1"/>
</dbReference>
<evidence type="ECO:0000256" key="4">
    <source>
        <dbReference type="ARBA" id="ARBA00022803"/>
    </source>
</evidence>
<dbReference type="InterPro" id="IPR051476">
    <property type="entry name" value="Bac_ResReg_Asp_Phosphatase"/>
</dbReference>
<dbReference type="Gene3D" id="1.25.40.10">
    <property type="entry name" value="Tetratricopeptide repeat domain"/>
    <property type="match status" value="2"/>
</dbReference>
<dbReference type="Pfam" id="PF02518">
    <property type="entry name" value="HATPase_c"/>
    <property type="match status" value="1"/>
</dbReference>
<comment type="subcellular location">
    <subcellularLocation>
        <location evidence="1">Cytoplasm</location>
    </subcellularLocation>
</comment>
<dbReference type="GO" id="GO:0016020">
    <property type="term" value="C:membrane"/>
    <property type="evidence" value="ECO:0007669"/>
    <property type="project" value="InterPro"/>
</dbReference>
<dbReference type="InterPro" id="IPR003594">
    <property type="entry name" value="HATPase_dom"/>
</dbReference>
<dbReference type="Proteomes" id="UP000184232">
    <property type="component" value="Unassembled WGS sequence"/>
</dbReference>
<feature type="repeat" description="TPR" evidence="6">
    <location>
        <begin position="137"/>
        <end position="170"/>
    </location>
</feature>
<dbReference type="AlphaFoldDB" id="A0A1M6HDJ9"/>
<evidence type="ECO:0000256" key="3">
    <source>
        <dbReference type="ARBA" id="ARBA00022737"/>
    </source>
</evidence>
<keyword evidence="7" id="KW-0472">Membrane</keyword>
<dbReference type="InterPro" id="IPR011990">
    <property type="entry name" value="TPR-like_helical_dom_sf"/>
</dbReference>
<keyword evidence="11" id="KW-1185">Reference proteome</keyword>
<evidence type="ECO:0000256" key="6">
    <source>
        <dbReference type="PROSITE-ProRule" id="PRU00339"/>
    </source>
</evidence>
<feature type="repeat" description="TPR" evidence="6">
    <location>
        <begin position="177"/>
        <end position="210"/>
    </location>
</feature>
<keyword evidence="2" id="KW-0963">Cytoplasm</keyword>
<feature type="domain" description="Signal transduction histidine kinase internal region" evidence="9">
    <location>
        <begin position="536"/>
        <end position="610"/>
    </location>
</feature>
<dbReference type="InterPro" id="IPR010559">
    <property type="entry name" value="Sig_transdc_His_kin_internal"/>
</dbReference>
<dbReference type="PANTHER" id="PTHR46630:SF1">
    <property type="entry name" value="TETRATRICOPEPTIDE REPEAT PROTEIN 29"/>
    <property type="match status" value="1"/>
</dbReference>
<dbReference type="STRING" id="683124.SAMN05444337_1513"/>
<organism evidence="10 11">
    <name type="scientific">Flavobacterium haoranii</name>
    <dbReference type="NCBI Taxonomy" id="683124"/>
    <lineage>
        <taxon>Bacteria</taxon>
        <taxon>Pseudomonadati</taxon>
        <taxon>Bacteroidota</taxon>
        <taxon>Flavobacteriia</taxon>
        <taxon>Flavobacteriales</taxon>
        <taxon>Flavobacteriaceae</taxon>
        <taxon>Flavobacterium</taxon>
    </lineage>
</organism>
<dbReference type="SMART" id="SM00671">
    <property type="entry name" value="SEL1"/>
    <property type="match status" value="5"/>
</dbReference>
<evidence type="ECO:0000256" key="5">
    <source>
        <dbReference type="ARBA" id="ARBA00038253"/>
    </source>
</evidence>
<gene>
    <name evidence="10" type="ORF">SAMN05444337_1513</name>
</gene>
<keyword evidence="7" id="KW-1133">Transmembrane helix</keyword>
<dbReference type="SMART" id="SM00028">
    <property type="entry name" value="TPR"/>
    <property type="match status" value="9"/>
</dbReference>
<comment type="similarity">
    <text evidence="5">Belongs to the Rap family.</text>
</comment>
<sequence>MNSYKPKLMFLKDSLFKFKSILAFSFILIVQCVNSQNSKIDSLKIELQNHKAKDTIRVNLLNHLAFHHYRNDPPKAVAYIEESIKLANKLGVKKFTAHSHYIKAIVYTEQANFSIAIPNYDKAIQFYTSLNDLKGIEKCKNALGVLYTYKGDYENALKCYEEAMAIAKKRKDENIVLTYLYNIGVIYSNKGDYDKALVVFNNALEQNKKEKDTLGIINNLNTIAGTYYEQGNYRVSLKYYNESLHIAKSSKDSIGVFQAYINIGNVYRMKSDKNKALHYYNKAQAIKSASYNVRNVTALKNNIAGIYYEENKFDKAIIYYNESIKLSKEIGENLNLSTALNGLGFVYFESKQYSKALTYFEEAKKTNLENDFSYDLLDSYQGLADTYLKLLKYDFALDHAQELLNLSKEANSLRHEMLAYGILSEVYENKGNFKSAFESHEQYKVLSDSLLNEENIKKIAGIEYEYKYKKELDEAALRETKLNKTVETTSKDLEKSQRNLLLGIITFLAVAMVLGSIIFFLKLRNSKAKTQNIITEQKLLRTQMTPHFIFNSLSVLQGMILNKEETKSVSYLSKFSKLLRITLENSRDKTVLLSHELEAVENYLSLQNIENEKITFSLNVDKEIDTKNIKVPPMLIQPFVENAIEHAFKNQKEDCEIEIKLTLVGGKLICEILDNGIGIDSSERNSNKNKKSLATKITSERLQYLSKDFKMDASVTIEDRSKFEEQGTKVTIQIPYKKTA</sequence>
<evidence type="ECO:0000259" key="8">
    <source>
        <dbReference type="Pfam" id="PF02518"/>
    </source>
</evidence>
<reference evidence="10 11" key="1">
    <citation type="submission" date="2016-11" db="EMBL/GenBank/DDBJ databases">
        <authorList>
            <person name="Jaros S."/>
            <person name="Januszkiewicz K."/>
            <person name="Wedrychowicz H."/>
        </authorList>
    </citation>
    <scope>NUCLEOTIDE SEQUENCE [LARGE SCALE GENOMIC DNA]</scope>
    <source>
        <strain evidence="10 11">DSM 22807</strain>
    </source>
</reference>
<feature type="transmembrane region" description="Helical" evidence="7">
    <location>
        <begin position="500"/>
        <end position="521"/>
    </location>
</feature>
<feature type="repeat" description="TPR" evidence="6">
    <location>
        <begin position="297"/>
        <end position="330"/>
    </location>
</feature>
<evidence type="ECO:0000256" key="7">
    <source>
        <dbReference type="SAM" id="Phobius"/>
    </source>
</evidence>
<feature type="repeat" description="TPR" evidence="6">
    <location>
        <begin position="257"/>
        <end position="290"/>
    </location>
</feature>
<feature type="repeat" description="TPR" evidence="6">
    <location>
        <begin position="337"/>
        <end position="370"/>
    </location>
</feature>
<dbReference type="InterPro" id="IPR019734">
    <property type="entry name" value="TPR_rpt"/>
</dbReference>
<feature type="domain" description="Histidine kinase/HSP90-like ATPase" evidence="8">
    <location>
        <begin position="636"/>
        <end position="737"/>
    </location>
</feature>
<proteinExistence type="inferred from homology"/>
<evidence type="ECO:0000313" key="10">
    <source>
        <dbReference type="EMBL" id="SHJ20213.1"/>
    </source>
</evidence>
<name>A0A1M6HDJ9_9FLAO</name>
<dbReference type="GO" id="GO:0000155">
    <property type="term" value="F:phosphorelay sensor kinase activity"/>
    <property type="evidence" value="ECO:0007669"/>
    <property type="project" value="InterPro"/>
</dbReference>
<keyword evidence="4 6" id="KW-0802">TPR repeat</keyword>
<keyword evidence="7" id="KW-0812">Transmembrane</keyword>
<dbReference type="Pfam" id="PF06580">
    <property type="entry name" value="His_kinase"/>
    <property type="match status" value="1"/>
</dbReference>
<dbReference type="SUPFAM" id="SSF48452">
    <property type="entry name" value="TPR-like"/>
    <property type="match status" value="2"/>
</dbReference>
<evidence type="ECO:0000259" key="9">
    <source>
        <dbReference type="Pfam" id="PF06580"/>
    </source>
</evidence>
<dbReference type="Pfam" id="PF13424">
    <property type="entry name" value="TPR_12"/>
    <property type="match status" value="3"/>
</dbReference>
<protein>
    <submittedName>
        <fullName evidence="10">Anaphase-promoting complex subunit 5</fullName>
    </submittedName>
</protein>
<dbReference type="EMBL" id="FQZH01000002">
    <property type="protein sequence ID" value="SHJ20213.1"/>
    <property type="molecule type" value="Genomic_DNA"/>
</dbReference>
<evidence type="ECO:0000256" key="2">
    <source>
        <dbReference type="ARBA" id="ARBA00022490"/>
    </source>
</evidence>
<evidence type="ECO:0000313" key="11">
    <source>
        <dbReference type="Proteomes" id="UP000184232"/>
    </source>
</evidence>
<accession>A0A1M6HDJ9</accession>